<dbReference type="CDD" id="cd00002">
    <property type="entry name" value="YbaK_deacylase"/>
    <property type="match status" value="1"/>
</dbReference>
<evidence type="ECO:0000256" key="3">
    <source>
        <dbReference type="ARBA" id="ARBA00023239"/>
    </source>
</evidence>
<dbReference type="GO" id="GO:0002161">
    <property type="term" value="F:aminoacyl-tRNA deacylase activity"/>
    <property type="evidence" value="ECO:0007669"/>
    <property type="project" value="InterPro"/>
</dbReference>
<evidence type="ECO:0000256" key="2">
    <source>
        <dbReference type="ARBA" id="ARBA00022917"/>
    </source>
</evidence>
<protein>
    <recommendedName>
        <fullName evidence="4">Cys-tRNA(Pro)/Cys-tRNA(Cys) deacylase</fullName>
        <ecNumber evidence="4">4.2.-.-</ecNumber>
    </recommendedName>
</protein>
<feature type="domain" description="YbaK/aminoacyl-tRNA synthetase-associated" evidence="5">
    <location>
        <begin position="41"/>
        <end position="147"/>
    </location>
</feature>
<name>A0A921DU86_9LACO</name>
<evidence type="ECO:0000313" key="7">
    <source>
        <dbReference type="Proteomes" id="UP000774947"/>
    </source>
</evidence>
<evidence type="ECO:0000256" key="1">
    <source>
        <dbReference type="ARBA" id="ARBA00009798"/>
    </source>
</evidence>
<dbReference type="Proteomes" id="UP000774947">
    <property type="component" value="Unassembled WGS sequence"/>
</dbReference>
<dbReference type="PANTHER" id="PTHR30411:SF0">
    <property type="entry name" value="CYS-TRNA(PRO)_CYS-TRNA(CYS) DEACYLASE YBAK"/>
    <property type="match status" value="1"/>
</dbReference>
<dbReference type="InterPro" id="IPR007214">
    <property type="entry name" value="YbaK/aa-tRNA-synth-assoc-dom"/>
</dbReference>
<accession>A0A921DU86</accession>
<comment type="similarity">
    <text evidence="1 4">Belongs to the prolyl-tRNA editing family. YbaK/EbsC subfamily.</text>
</comment>
<dbReference type="InterPro" id="IPR004369">
    <property type="entry name" value="Prolyl-tRNA_editing_YbaK/EbsC"/>
</dbReference>
<sequence>MSKKKTRLQKTLVEKILDRAKIAYEQKEFNLDDPAAERDDQAIIYKTLVLHGEKTGPLVGVVPLNEHLDERKLAEASGNKRVRMIPLKELAETSGYVHGANTPIGIYEQDHFPIYIDQSVQNLPAMMVSSGKLGRSVKLAPQDLIDFVEGTVVDLTVKSEAPA</sequence>
<dbReference type="Gene3D" id="3.90.960.10">
    <property type="entry name" value="YbaK/aminoacyl-tRNA synthetase-associated domain"/>
    <property type="match status" value="1"/>
</dbReference>
<dbReference type="PANTHER" id="PTHR30411">
    <property type="entry name" value="CYTOPLASMIC PROTEIN"/>
    <property type="match status" value="1"/>
</dbReference>
<comment type="caution">
    <text evidence="6">The sequence shown here is derived from an EMBL/GenBank/DDBJ whole genome shotgun (WGS) entry which is preliminary data.</text>
</comment>
<keyword evidence="2 4" id="KW-0648">Protein biosynthesis</keyword>
<dbReference type="Pfam" id="PF04073">
    <property type="entry name" value="tRNA_edit"/>
    <property type="match status" value="1"/>
</dbReference>
<dbReference type="GO" id="GO:0006412">
    <property type="term" value="P:translation"/>
    <property type="evidence" value="ECO:0007669"/>
    <property type="project" value="UniProtKB-KW"/>
</dbReference>
<dbReference type="EMBL" id="DYXY01000017">
    <property type="protein sequence ID" value="HJE14625.1"/>
    <property type="molecule type" value="Genomic_DNA"/>
</dbReference>
<proteinExistence type="inferred from homology"/>
<evidence type="ECO:0000256" key="4">
    <source>
        <dbReference type="PIRNR" id="PIRNR006181"/>
    </source>
</evidence>
<dbReference type="EC" id="4.2.-.-" evidence="4"/>
<dbReference type="GO" id="GO:0016829">
    <property type="term" value="F:lyase activity"/>
    <property type="evidence" value="ECO:0007669"/>
    <property type="project" value="UniProtKB-KW"/>
</dbReference>
<organism evidence="6 7">
    <name type="scientific">Lapidilactobacillus dextrinicus</name>
    <dbReference type="NCBI Taxonomy" id="51664"/>
    <lineage>
        <taxon>Bacteria</taxon>
        <taxon>Bacillati</taxon>
        <taxon>Bacillota</taxon>
        <taxon>Bacilli</taxon>
        <taxon>Lactobacillales</taxon>
        <taxon>Lactobacillaceae</taxon>
        <taxon>Lapidilactobacillus</taxon>
    </lineage>
</organism>
<evidence type="ECO:0000259" key="5">
    <source>
        <dbReference type="Pfam" id="PF04073"/>
    </source>
</evidence>
<dbReference type="InterPro" id="IPR036754">
    <property type="entry name" value="YbaK/aa-tRNA-synt-asso_dom_sf"/>
</dbReference>
<dbReference type="SUPFAM" id="SSF55826">
    <property type="entry name" value="YbaK/ProRS associated domain"/>
    <property type="match status" value="1"/>
</dbReference>
<dbReference type="AlphaFoldDB" id="A0A921DU86"/>
<dbReference type="PIRSF" id="PIRSF006181">
    <property type="entry name" value="EbsC_YbaK"/>
    <property type="match status" value="1"/>
</dbReference>
<keyword evidence="3 4" id="KW-0456">Lyase</keyword>
<gene>
    <name evidence="6" type="ORF">K8W17_00910</name>
</gene>
<reference evidence="6" key="2">
    <citation type="submission" date="2021-09" db="EMBL/GenBank/DDBJ databases">
        <authorList>
            <person name="Gilroy R."/>
        </authorList>
    </citation>
    <scope>NUCLEOTIDE SEQUENCE</scope>
    <source>
        <strain evidence="6">CHK173-2119</strain>
    </source>
</reference>
<reference evidence="6" key="1">
    <citation type="journal article" date="2021" name="PeerJ">
        <title>Extensive microbial diversity within the chicken gut microbiome revealed by metagenomics and culture.</title>
        <authorList>
            <person name="Gilroy R."/>
            <person name="Ravi A."/>
            <person name="Getino M."/>
            <person name="Pursley I."/>
            <person name="Horton D.L."/>
            <person name="Alikhan N.F."/>
            <person name="Baker D."/>
            <person name="Gharbi K."/>
            <person name="Hall N."/>
            <person name="Watson M."/>
            <person name="Adriaenssens E.M."/>
            <person name="Foster-Nyarko E."/>
            <person name="Jarju S."/>
            <person name="Secka A."/>
            <person name="Antonio M."/>
            <person name="Oren A."/>
            <person name="Chaudhuri R.R."/>
            <person name="La Ragione R."/>
            <person name="Hildebrand F."/>
            <person name="Pallen M.J."/>
        </authorList>
    </citation>
    <scope>NUCLEOTIDE SEQUENCE</scope>
    <source>
        <strain evidence="6">CHK173-2119</strain>
    </source>
</reference>
<evidence type="ECO:0000313" key="6">
    <source>
        <dbReference type="EMBL" id="HJE14625.1"/>
    </source>
</evidence>